<protein>
    <submittedName>
        <fullName evidence="1">Uncharacterized protein</fullName>
    </submittedName>
</protein>
<gene>
    <name evidence="1" type="ORF">O181_013320</name>
</gene>
<evidence type="ECO:0000313" key="1">
    <source>
        <dbReference type="EMBL" id="MBW0473605.1"/>
    </source>
</evidence>
<dbReference type="AlphaFoldDB" id="A0A9Q3GNT4"/>
<evidence type="ECO:0000313" key="2">
    <source>
        <dbReference type="Proteomes" id="UP000765509"/>
    </source>
</evidence>
<sequence length="130" mass="14856">MAAIRRPFQDPNHLALQELGWQLFQDYSKGHSQRLFIIQSVVKEASTSILLGQLNWSIQAAINHTCMALAQLGQFILHCGNSITQLNSQDGQNRINPAHTIQPDDSPSRIRLSVFHIYWPPFITWEFFPS</sequence>
<keyword evidence="2" id="KW-1185">Reference proteome</keyword>
<dbReference type="EMBL" id="AVOT02003461">
    <property type="protein sequence ID" value="MBW0473605.1"/>
    <property type="molecule type" value="Genomic_DNA"/>
</dbReference>
<comment type="caution">
    <text evidence="1">The sequence shown here is derived from an EMBL/GenBank/DDBJ whole genome shotgun (WGS) entry which is preliminary data.</text>
</comment>
<accession>A0A9Q3GNT4</accession>
<reference evidence="1" key="1">
    <citation type="submission" date="2021-03" db="EMBL/GenBank/DDBJ databases">
        <title>Draft genome sequence of rust myrtle Austropuccinia psidii MF-1, a brazilian biotype.</title>
        <authorList>
            <person name="Quecine M.C."/>
            <person name="Pachon D.M.R."/>
            <person name="Bonatelli M.L."/>
            <person name="Correr F.H."/>
            <person name="Franceschini L.M."/>
            <person name="Leite T.F."/>
            <person name="Margarido G.R.A."/>
            <person name="Almeida C.A."/>
            <person name="Ferrarezi J.A."/>
            <person name="Labate C.A."/>
        </authorList>
    </citation>
    <scope>NUCLEOTIDE SEQUENCE</scope>
    <source>
        <strain evidence="1">MF-1</strain>
    </source>
</reference>
<dbReference type="Proteomes" id="UP000765509">
    <property type="component" value="Unassembled WGS sequence"/>
</dbReference>
<proteinExistence type="predicted"/>
<name>A0A9Q3GNT4_9BASI</name>
<organism evidence="1 2">
    <name type="scientific">Austropuccinia psidii MF-1</name>
    <dbReference type="NCBI Taxonomy" id="1389203"/>
    <lineage>
        <taxon>Eukaryota</taxon>
        <taxon>Fungi</taxon>
        <taxon>Dikarya</taxon>
        <taxon>Basidiomycota</taxon>
        <taxon>Pucciniomycotina</taxon>
        <taxon>Pucciniomycetes</taxon>
        <taxon>Pucciniales</taxon>
        <taxon>Sphaerophragmiaceae</taxon>
        <taxon>Austropuccinia</taxon>
    </lineage>
</organism>